<evidence type="ECO:0000256" key="2">
    <source>
        <dbReference type="ARBA" id="ARBA00022598"/>
    </source>
</evidence>
<evidence type="ECO:0000313" key="10">
    <source>
        <dbReference type="Proteomes" id="UP000829401"/>
    </source>
</evidence>
<dbReference type="SUPFAM" id="SSF75304">
    <property type="entry name" value="Amidase signature (AS) enzymes"/>
    <property type="match status" value="1"/>
</dbReference>
<dbReference type="GO" id="GO:0005524">
    <property type="term" value="F:ATP binding"/>
    <property type="evidence" value="ECO:0007669"/>
    <property type="project" value="UniProtKB-KW"/>
</dbReference>
<evidence type="ECO:0000256" key="1">
    <source>
        <dbReference type="ARBA" id="ARBA00008069"/>
    </source>
</evidence>
<dbReference type="PROSITE" id="PS00571">
    <property type="entry name" value="AMIDASES"/>
    <property type="match status" value="1"/>
</dbReference>
<dbReference type="NCBIfam" id="TIGR00132">
    <property type="entry name" value="gatA"/>
    <property type="match status" value="1"/>
</dbReference>
<accession>T0BRJ7</accession>
<evidence type="ECO:0000313" key="9">
    <source>
        <dbReference type="EMBL" id="UNO49877.1"/>
    </source>
</evidence>
<gene>
    <name evidence="8 9" type="primary">gatA</name>
    <name evidence="9" type="ORF">K1I37_05050</name>
</gene>
<dbReference type="OrthoDB" id="9811471at2"/>
<dbReference type="HAMAP" id="MF_00120">
    <property type="entry name" value="GatA"/>
    <property type="match status" value="1"/>
</dbReference>
<dbReference type="GO" id="GO:0050567">
    <property type="term" value="F:glutaminyl-tRNA synthase (glutamine-hydrolyzing) activity"/>
    <property type="evidence" value="ECO:0007669"/>
    <property type="project" value="UniProtKB-UniRule"/>
</dbReference>
<dbReference type="InterPro" id="IPR023631">
    <property type="entry name" value="Amidase_dom"/>
</dbReference>
<feature type="active site" description="Acyl-ester intermediate" evidence="8">
    <location>
        <position position="170"/>
    </location>
</feature>
<dbReference type="Pfam" id="PF01425">
    <property type="entry name" value="Amidase"/>
    <property type="match status" value="1"/>
</dbReference>
<evidence type="ECO:0000256" key="5">
    <source>
        <dbReference type="ARBA" id="ARBA00022917"/>
    </source>
</evidence>
<protein>
    <recommendedName>
        <fullName evidence="8">Glutamyl-tRNA(Gln) amidotransferase subunit A</fullName>
        <shortName evidence="8">Glu-ADT subunit A</shortName>
        <ecNumber evidence="8">6.3.5.7</ecNumber>
    </recommendedName>
</protein>
<dbReference type="InterPro" id="IPR036928">
    <property type="entry name" value="AS_sf"/>
</dbReference>
<dbReference type="KEGG" id="aaco:K1I37_05050"/>
<name>T0BRJ7_ALIAG</name>
<reference evidence="10" key="1">
    <citation type="journal article" date="2022" name="G3 (Bethesda)">
        <title>Unveiling the complete genome sequence of Alicyclobacillus acidoterrestris DSM 3922T, a taint-producing strain.</title>
        <authorList>
            <person name="Leonardo I.C."/>
            <person name="Barreto Crespo M.T."/>
            <person name="Gaspar F.B."/>
        </authorList>
    </citation>
    <scope>NUCLEOTIDE SEQUENCE [LARGE SCALE GENOMIC DNA]</scope>
    <source>
        <strain evidence="10">DSM 3922</strain>
    </source>
</reference>
<evidence type="ECO:0000256" key="8">
    <source>
        <dbReference type="HAMAP-Rule" id="MF_00120"/>
    </source>
</evidence>
<accession>A0A9E6ZHS6</accession>
<dbReference type="eggNOG" id="COG0154">
    <property type="taxonomic scope" value="Bacteria"/>
</dbReference>
<dbReference type="InterPro" id="IPR004412">
    <property type="entry name" value="GatA"/>
</dbReference>
<proteinExistence type="inferred from homology"/>
<keyword evidence="5 8" id="KW-0648">Protein biosynthesis</keyword>
<dbReference type="RefSeq" id="WP_021297809.1">
    <property type="nucleotide sequence ID" value="NZ_AURB01000163.1"/>
</dbReference>
<dbReference type="Proteomes" id="UP000829401">
    <property type="component" value="Chromosome"/>
</dbReference>
<organism evidence="9 10">
    <name type="scientific">Alicyclobacillus acidoterrestris (strain ATCC 49025 / DSM 3922 / CIP 106132 / NCIMB 13137 / GD3B)</name>
    <dbReference type="NCBI Taxonomy" id="1356854"/>
    <lineage>
        <taxon>Bacteria</taxon>
        <taxon>Bacillati</taxon>
        <taxon>Bacillota</taxon>
        <taxon>Bacilli</taxon>
        <taxon>Bacillales</taxon>
        <taxon>Alicyclobacillaceae</taxon>
        <taxon>Alicyclobacillus</taxon>
    </lineage>
</organism>
<dbReference type="GO" id="GO:0006412">
    <property type="term" value="P:translation"/>
    <property type="evidence" value="ECO:0007669"/>
    <property type="project" value="UniProtKB-UniRule"/>
</dbReference>
<dbReference type="InterPro" id="IPR020556">
    <property type="entry name" value="Amidase_CS"/>
</dbReference>
<dbReference type="PANTHER" id="PTHR11895:SF151">
    <property type="entry name" value="GLUTAMYL-TRNA(GLN) AMIDOTRANSFERASE SUBUNIT A"/>
    <property type="match status" value="1"/>
</dbReference>
<dbReference type="PANTHER" id="PTHR11895">
    <property type="entry name" value="TRANSAMIDASE"/>
    <property type="match status" value="1"/>
</dbReference>
<dbReference type="STRING" id="1356854.N007_13795"/>
<comment type="catalytic activity">
    <reaction evidence="7 8">
        <text>L-glutamyl-tRNA(Gln) + L-glutamine + ATP + H2O = L-glutaminyl-tRNA(Gln) + L-glutamate + ADP + phosphate + H(+)</text>
        <dbReference type="Rhea" id="RHEA:17521"/>
        <dbReference type="Rhea" id="RHEA-COMP:9681"/>
        <dbReference type="Rhea" id="RHEA-COMP:9684"/>
        <dbReference type="ChEBI" id="CHEBI:15377"/>
        <dbReference type="ChEBI" id="CHEBI:15378"/>
        <dbReference type="ChEBI" id="CHEBI:29985"/>
        <dbReference type="ChEBI" id="CHEBI:30616"/>
        <dbReference type="ChEBI" id="CHEBI:43474"/>
        <dbReference type="ChEBI" id="CHEBI:58359"/>
        <dbReference type="ChEBI" id="CHEBI:78520"/>
        <dbReference type="ChEBI" id="CHEBI:78521"/>
        <dbReference type="ChEBI" id="CHEBI:456216"/>
        <dbReference type="EC" id="6.3.5.7"/>
    </reaction>
</comment>
<comment type="function">
    <text evidence="6 8">Allows the formation of correctly charged Gln-tRNA(Gln) through the transamidation of misacylated Glu-tRNA(Gln) in organisms which lack glutaminyl-tRNA synthetase. The reaction takes place in the presence of glutamine and ATP through an activated gamma-phospho-Glu-tRNA(Gln).</text>
</comment>
<dbReference type="AlphaFoldDB" id="T0BRJ7"/>
<dbReference type="EC" id="6.3.5.7" evidence="8"/>
<evidence type="ECO:0000256" key="7">
    <source>
        <dbReference type="ARBA" id="ARBA00047407"/>
    </source>
</evidence>
<comment type="similarity">
    <text evidence="1 8">Belongs to the amidase family. GatA subfamily.</text>
</comment>
<evidence type="ECO:0000256" key="6">
    <source>
        <dbReference type="ARBA" id="ARBA00025295"/>
    </source>
</evidence>
<dbReference type="InterPro" id="IPR000120">
    <property type="entry name" value="Amidase"/>
</dbReference>
<keyword evidence="3 8" id="KW-0547">Nucleotide-binding</keyword>
<comment type="subunit">
    <text evidence="8">Heterotrimer of A, B and C subunits.</text>
</comment>
<sequence length="480" mass="51434">MKLNSVKEILASVHKGETTAADWAKASLDAVRKVDGELEAFLTVDEDAALSRAKATTTGQGVLAGVPYALKDNICTQGMLTTAASRILENYIPPYNATVANLLNDAGGVLIGKTNLDEFAMGSTTETSAFKKTKNPYAKGRVPGGSSGGSAAAVAAGIVPFALGSDTGGSIRQPAAFCGVFGLKPTYGRVSRYGLIAFASSLDQIGPFTNTAEDAAIVMNAISGYDKYDSTSAKVEREDFTQDLELGVKGLRIGIVRNLPEEGLNPAVKQAVDAAIRKLEGEGATVVEVDLPHSEYAVATYYLIAPAEASSNLSRYDGVRFGRRAEAKSMIDMFEQSRSQGFGMEVKRRIIIGTYALSSGYYDAYYKRAQQMRTLIRRDYEQAFEQCDVILMPTTPTTAFPFGEKSDDPLAMYLNDIYTIPANLAGIPGASVPCGFVDGLPVGLQVLAKPFAERTILRVAHAYEQVRDFSWPQPELGVAE</sequence>
<evidence type="ECO:0000256" key="3">
    <source>
        <dbReference type="ARBA" id="ARBA00022741"/>
    </source>
</evidence>
<dbReference type="Gene3D" id="3.90.1300.10">
    <property type="entry name" value="Amidase signature (AS) domain"/>
    <property type="match status" value="1"/>
</dbReference>
<feature type="active site" description="Charge relay system" evidence="8">
    <location>
        <position position="71"/>
    </location>
</feature>
<dbReference type="EMBL" id="CP080467">
    <property type="protein sequence ID" value="UNO49877.1"/>
    <property type="molecule type" value="Genomic_DNA"/>
</dbReference>
<keyword evidence="4 8" id="KW-0067">ATP-binding</keyword>
<feature type="active site" description="Charge relay system" evidence="8">
    <location>
        <position position="146"/>
    </location>
</feature>
<keyword evidence="10" id="KW-1185">Reference proteome</keyword>
<evidence type="ECO:0000256" key="4">
    <source>
        <dbReference type="ARBA" id="ARBA00022840"/>
    </source>
</evidence>
<keyword evidence="2 8" id="KW-0436">Ligase</keyword>
<dbReference type="GO" id="GO:0030956">
    <property type="term" value="C:glutamyl-tRNA(Gln) amidotransferase complex"/>
    <property type="evidence" value="ECO:0007669"/>
    <property type="project" value="InterPro"/>
</dbReference>